<evidence type="ECO:0000313" key="2">
    <source>
        <dbReference type="EMBL" id="KAJ5192291.1"/>
    </source>
</evidence>
<evidence type="ECO:0000313" key="3">
    <source>
        <dbReference type="Proteomes" id="UP001150942"/>
    </source>
</evidence>
<dbReference type="OrthoDB" id="2014201at2759"/>
<evidence type="ECO:0000256" key="1">
    <source>
        <dbReference type="SAM" id="Phobius"/>
    </source>
</evidence>
<name>A0A9W9JAF9_9EURO</name>
<comment type="caution">
    <text evidence="2">The sequence shown here is derived from an EMBL/GenBank/DDBJ whole genome shotgun (WGS) entry which is preliminary data.</text>
</comment>
<keyword evidence="3" id="KW-1185">Reference proteome</keyword>
<keyword evidence="1" id="KW-0812">Transmembrane</keyword>
<dbReference type="Proteomes" id="UP001150942">
    <property type="component" value="Unassembled WGS sequence"/>
</dbReference>
<reference evidence="2" key="2">
    <citation type="journal article" date="2023" name="IMA Fungus">
        <title>Comparative genomic study of the Penicillium genus elucidates a diverse pangenome and 15 lateral gene transfer events.</title>
        <authorList>
            <person name="Petersen C."/>
            <person name="Sorensen T."/>
            <person name="Nielsen M.R."/>
            <person name="Sondergaard T.E."/>
            <person name="Sorensen J.L."/>
            <person name="Fitzpatrick D.A."/>
            <person name="Frisvad J.C."/>
            <person name="Nielsen K.L."/>
        </authorList>
    </citation>
    <scope>NUCLEOTIDE SEQUENCE</scope>
    <source>
        <strain evidence="2">IBT 20477</strain>
    </source>
</reference>
<keyword evidence="1" id="KW-0472">Membrane</keyword>
<gene>
    <name evidence="2" type="ORF">N7449_008433</name>
</gene>
<dbReference type="EMBL" id="JAPQKQ010000006">
    <property type="protein sequence ID" value="KAJ5192291.1"/>
    <property type="molecule type" value="Genomic_DNA"/>
</dbReference>
<reference evidence="2" key="1">
    <citation type="submission" date="2022-11" db="EMBL/GenBank/DDBJ databases">
        <authorList>
            <person name="Petersen C."/>
        </authorList>
    </citation>
    <scope>NUCLEOTIDE SEQUENCE</scope>
    <source>
        <strain evidence="2">IBT 20477</strain>
    </source>
</reference>
<organism evidence="2 3">
    <name type="scientific">Penicillium cf. viridicatum</name>
    <dbReference type="NCBI Taxonomy" id="2972119"/>
    <lineage>
        <taxon>Eukaryota</taxon>
        <taxon>Fungi</taxon>
        <taxon>Dikarya</taxon>
        <taxon>Ascomycota</taxon>
        <taxon>Pezizomycotina</taxon>
        <taxon>Eurotiomycetes</taxon>
        <taxon>Eurotiomycetidae</taxon>
        <taxon>Eurotiales</taxon>
        <taxon>Aspergillaceae</taxon>
        <taxon>Penicillium</taxon>
    </lineage>
</organism>
<proteinExistence type="predicted"/>
<keyword evidence="1" id="KW-1133">Transmembrane helix</keyword>
<feature type="transmembrane region" description="Helical" evidence="1">
    <location>
        <begin position="6"/>
        <end position="26"/>
    </location>
</feature>
<dbReference type="AlphaFoldDB" id="A0A9W9JAF9"/>
<sequence length="90" mass="10164">MKHLVGSIGLFGGFVLFLSWLGNIYFPQGARPEATRKQRIIYATYLSAPAEKKDHFISEFRNTSESVLNVALSRGGPTRWTAVDFSWNIQ</sequence>
<accession>A0A9W9JAF9</accession>
<protein>
    <submittedName>
        <fullName evidence="2">Uncharacterized protein</fullName>
    </submittedName>
</protein>